<keyword evidence="7" id="KW-0805">Transcription regulation</keyword>
<dbReference type="FunFam" id="1.10.10.10:FF:000214">
    <property type="entry name" value="Methylated-DNA--protein-cysteine methyltransferase"/>
    <property type="match status" value="1"/>
</dbReference>
<dbReference type="NCBIfam" id="TIGR00589">
    <property type="entry name" value="ogt"/>
    <property type="match status" value="1"/>
</dbReference>
<dbReference type="InterPro" id="IPR018060">
    <property type="entry name" value="HTH_AraC"/>
</dbReference>
<dbReference type="Gene3D" id="3.40.10.10">
    <property type="entry name" value="DNA Methylphosphotriester Repair Domain"/>
    <property type="match status" value="1"/>
</dbReference>
<sequence length="354" mass="40772">MPVTDRIEIQKYYRALLAKDPSYVGIFYVGVKTTSIFCIATCRAKKPKFENTEFFRTIKDALDAGYRPCKICRPTENANEAPKQVIDAIRISTENPKIRISDALLREHQISPEIVRRWFKKNYGITFQAYQRMYRINQAYQELKTGKTIMDTAFDNGYESLSGFAYTYKKIVKKAPSNYSNDNLILINRLTTPIGPMFICATEQGICLLEFVDRRMLETEFRQLQNLLNGVIIFGENNHILQTRLEMDEYFQGKRTNFTVQLHTPGTHFQQAVWDCLKTIPYGEVTTYKQQAEKLNNSKAVRAVARANGFNRVAIIIPCHRVIGSNGQLTGYGGGLARKQWLINHEKIIINHRC</sequence>
<dbReference type="InterPro" id="IPR036388">
    <property type="entry name" value="WH-like_DNA-bd_sf"/>
</dbReference>
<dbReference type="InterPro" id="IPR008332">
    <property type="entry name" value="MethylG_MeTrfase_N"/>
</dbReference>
<dbReference type="InterPro" id="IPR009057">
    <property type="entry name" value="Homeodomain-like_sf"/>
</dbReference>
<evidence type="ECO:0000256" key="7">
    <source>
        <dbReference type="ARBA" id="ARBA00023015"/>
    </source>
</evidence>
<dbReference type="GO" id="GO:0032259">
    <property type="term" value="P:methylation"/>
    <property type="evidence" value="ECO:0007669"/>
    <property type="project" value="UniProtKB-KW"/>
</dbReference>
<dbReference type="SUPFAM" id="SSF57884">
    <property type="entry name" value="Ada DNA repair protein, N-terminal domain (N-Ada 10)"/>
    <property type="match status" value="1"/>
</dbReference>
<dbReference type="EMBL" id="MEIQ01000041">
    <property type="protein sequence ID" value="PIT50460.1"/>
    <property type="molecule type" value="Genomic_DNA"/>
</dbReference>
<evidence type="ECO:0000256" key="6">
    <source>
        <dbReference type="ARBA" id="ARBA00022763"/>
    </source>
</evidence>
<feature type="active site" description="Nucleophile; methyl group acceptor" evidence="12">
    <location>
        <position position="319"/>
    </location>
</feature>
<evidence type="ECO:0000259" key="16">
    <source>
        <dbReference type="PROSITE" id="PS01124"/>
    </source>
</evidence>
<evidence type="ECO:0000256" key="1">
    <source>
        <dbReference type="ARBA" id="ARBA00001286"/>
    </source>
</evidence>
<dbReference type="Pfam" id="PF02805">
    <property type="entry name" value="Ada_Zn_binding"/>
    <property type="match status" value="1"/>
</dbReference>
<feature type="binding site" evidence="14">
    <location>
        <position position="45"/>
    </location>
    <ligand>
        <name>DNA</name>
        <dbReference type="ChEBI" id="CHEBI:16991"/>
    </ligand>
</feature>
<dbReference type="InterPro" id="IPR016221">
    <property type="entry name" value="Bifunct_regulatory_prot_Ada"/>
</dbReference>
<comment type="catalytic activity">
    <reaction evidence="11 12">
        <text>a 6-O-methyl-2'-deoxyguanosine in DNA + L-cysteinyl-[protein] = S-methyl-L-cysteinyl-[protein] + a 2'-deoxyguanosine in DNA</text>
        <dbReference type="Rhea" id="RHEA:24000"/>
        <dbReference type="Rhea" id="RHEA-COMP:10131"/>
        <dbReference type="Rhea" id="RHEA-COMP:10132"/>
        <dbReference type="Rhea" id="RHEA-COMP:11367"/>
        <dbReference type="Rhea" id="RHEA-COMP:11368"/>
        <dbReference type="ChEBI" id="CHEBI:29950"/>
        <dbReference type="ChEBI" id="CHEBI:82612"/>
        <dbReference type="ChEBI" id="CHEBI:85445"/>
        <dbReference type="ChEBI" id="CHEBI:85448"/>
        <dbReference type="EC" id="2.1.1.63"/>
    </reaction>
</comment>
<dbReference type="Gene3D" id="1.10.10.60">
    <property type="entry name" value="Homeodomain-like"/>
    <property type="match status" value="1"/>
</dbReference>
<dbReference type="Gene3D" id="3.30.160.70">
    <property type="entry name" value="Methylated DNA-protein cysteine methyltransferase domain"/>
    <property type="match status" value="1"/>
</dbReference>
<comment type="function">
    <text evidence="12">Involved in the cellular defense against the biological effects of O6-methylguanine (O6-MeG) and O4-methylthymine (O4-MeT) in DNA. Repairs the methylated nucleobase in DNA by stoichiometrically transferring the methyl group to a cysteine residue in the enzyme. This is a suicide reaction: the enzyme is irreversibly inactivated.</text>
</comment>
<feature type="binding site" evidence="14">
    <location>
        <position position="67"/>
    </location>
    <ligand>
        <name>DNA</name>
        <dbReference type="ChEBI" id="CHEBI:16991"/>
    </ligand>
</feature>
<feature type="binding site" evidence="15">
    <location>
        <position position="72"/>
    </location>
    <ligand>
        <name>Zn(2+)</name>
        <dbReference type="ChEBI" id="CHEBI:29105"/>
    </ligand>
</feature>
<reference evidence="17 18" key="1">
    <citation type="journal article" date="2017" name="MBio">
        <title>Type VI secretion-mediated competition in the bee gut microbiome.</title>
        <authorList>
            <person name="Steele M.I."/>
            <person name="Kwong W.K."/>
            <person name="Powell J.E."/>
            <person name="Whiteley M."/>
            <person name="Moran N.A."/>
        </authorList>
    </citation>
    <scope>NUCLEOTIDE SEQUENCE [LARGE SCALE GENOMIC DNA]</scope>
    <source>
        <strain evidence="17 18">Occ4-2</strain>
    </source>
</reference>
<feature type="domain" description="HTH araC/xylS-type" evidence="16">
    <location>
        <begin position="83"/>
        <end position="182"/>
    </location>
</feature>
<dbReference type="InterPro" id="IPR004026">
    <property type="entry name" value="Ada_DNA_repair_Zn-bd"/>
</dbReference>
<dbReference type="Proteomes" id="UP000231484">
    <property type="component" value="Unassembled WGS sequence"/>
</dbReference>
<keyword evidence="4 12" id="KW-0489">Methyltransferase</keyword>
<feature type="active site" description="Nucleophile; methyl group acceptor from either O6-methylguanine or O4-methylthymine" evidence="13">
    <location>
        <position position="319"/>
    </location>
</feature>
<evidence type="ECO:0000256" key="9">
    <source>
        <dbReference type="ARBA" id="ARBA00023163"/>
    </source>
</evidence>
<evidence type="ECO:0000256" key="12">
    <source>
        <dbReference type="HAMAP-Rule" id="MF_00772"/>
    </source>
</evidence>
<dbReference type="Pfam" id="PF01035">
    <property type="entry name" value="DNA_binding_1"/>
    <property type="match status" value="1"/>
</dbReference>
<keyword evidence="14" id="KW-0479">Metal-binding</keyword>
<dbReference type="InterPro" id="IPR023546">
    <property type="entry name" value="MGMT"/>
</dbReference>
<keyword evidence="5 12" id="KW-0808">Transferase</keyword>
<keyword evidence="3 12" id="KW-0963">Cytoplasm</keyword>
<organism evidence="17 18">
    <name type="scientific">Snodgrassella alvi</name>
    <dbReference type="NCBI Taxonomy" id="1196083"/>
    <lineage>
        <taxon>Bacteria</taxon>
        <taxon>Pseudomonadati</taxon>
        <taxon>Pseudomonadota</taxon>
        <taxon>Betaproteobacteria</taxon>
        <taxon>Neisseriales</taxon>
        <taxon>Neisseriaceae</taxon>
        <taxon>Snodgrassella</taxon>
    </lineage>
</organism>
<comment type="catalytic activity">
    <reaction evidence="1 12">
        <text>a 4-O-methyl-thymidine in DNA + L-cysteinyl-[protein] = a thymidine in DNA + S-methyl-L-cysteinyl-[protein]</text>
        <dbReference type="Rhea" id="RHEA:53428"/>
        <dbReference type="Rhea" id="RHEA-COMP:10131"/>
        <dbReference type="Rhea" id="RHEA-COMP:10132"/>
        <dbReference type="Rhea" id="RHEA-COMP:13555"/>
        <dbReference type="Rhea" id="RHEA-COMP:13556"/>
        <dbReference type="ChEBI" id="CHEBI:29950"/>
        <dbReference type="ChEBI" id="CHEBI:82612"/>
        <dbReference type="ChEBI" id="CHEBI:137386"/>
        <dbReference type="ChEBI" id="CHEBI:137387"/>
        <dbReference type="EC" id="2.1.1.63"/>
    </reaction>
</comment>
<protein>
    <recommendedName>
        <fullName evidence="12">Methylated-DNA--protein-cysteine methyltransferase</fullName>
        <ecNumber evidence="12">2.1.1.63</ecNumber>
    </recommendedName>
    <alternativeName>
        <fullName evidence="12">6-O-methylguanine-DNA methyltransferase</fullName>
        <shortName evidence="12">MGMT</shortName>
    </alternativeName>
    <alternativeName>
        <fullName evidence="12">O-6-methylguanine-DNA-alkyltransferase</fullName>
    </alternativeName>
</protein>
<evidence type="ECO:0000256" key="10">
    <source>
        <dbReference type="ARBA" id="ARBA00023204"/>
    </source>
</evidence>
<dbReference type="GO" id="GO:0003700">
    <property type="term" value="F:DNA-binding transcription factor activity"/>
    <property type="evidence" value="ECO:0007669"/>
    <property type="project" value="InterPro"/>
</dbReference>
<evidence type="ECO:0000256" key="11">
    <source>
        <dbReference type="ARBA" id="ARBA00049348"/>
    </source>
</evidence>
<dbReference type="InterPro" id="IPR035451">
    <property type="entry name" value="Ada-like_dom_sf"/>
</dbReference>
<evidence type="ECO:0000256" key="4">
    <source>
        <dbReference type="ARBA" id="ARBA00022603"/>
    </source>
</evidence>
<feature type="binding site" evidence="15">
    <location>
        <position position="69"/>
    </location>
    <ligand>
        <name>Zn(2+)</name>
        <dbReference type="ChEBI" id="CHEBI:29105"/>
    </ligand>
</feature>
<dbReference type="AlphaFoldDB" id="A0A2N9XQ55"/>
<evidence type="ECO:0000256" key="8">
    <source>
        <dbReference type="ARBA" id="ARBA00023159"/>
    </source>
</evidence>
<evidence type="ECO:0000256" key="3">
    <source>
        <dbReference type="ARBA" id="ARBA00022490"/>
    </source>
</evidence>
<evidence type="ECO:0000256" key="15">
    <source>
        <dbReference type="PIRSR" id="PIRSR000409-3"/>
    </source>
</evidence>
<dbReference type="InterPro" id="IPR014048">
    <property type="entry name" value="MethylDNA_cys_MeTrfase_DNA-bd"/>
</dbReference>
<feature type="binding site" evidence="15">
    <location>
        <position position="42"/>
    </location>
    <ligand>
        <name>Zn(2+)</name>
        <dbReference type="ChEBI" id="CHEBI:29105"/>
    </ligand>
</feature>
<comment type="subcellular location">
    <subcellularLocation>
        <location evidence="12">Cytoplasm</location>
    </subcellularLocation>
</comment>
<dbReference type="InterPro" id="IPR001497">
    <property type="entry name" value="MethylDNA_cys_MeTrfase_AS"/>
</dbReference>
<dbReference type="SUPFAM" id="SSF46689">
    <property type="entry name" value="Homeodomain-like"/>
    <property type="match status" value="1"/>
</dbReference>
<comment type="caution">
    <text evidence="17">The sequence shown here is derived from an EMBL/GenBank/DDBJ whole genome shotgun (WGS) entry which is preliminary data.</text>
</comment>
<name>A0A2N9XQ55_9NEIS</name>
<comment type="cofactor">
    <cofactor evidence="14">
        <name>Zn(2+)</name>
        <dbReference type="ChEBI" id="CHEBI:29105"/>
    </cofactor>
    <text evidence="14">Binds 1 zinc ion per subunit.</text>
</comment>
<dbReference type="InterPro" id="IPR036217">
    <property type="entry name" value="MethylDNA_cys_MeTrfase_DNAb"/>
</dbReference>
<dbReference type="GO" id="GO:0043565">
    <property type="term" value="F:sequence-specific DNA binding"/>
    <property type="evidence" value="ECO:0007669"/>
    <property type="project" value="InterPro"/>
</dbReference>
<dbReference type="CDD" id="cd06445">
    <property type="entry name" value="ATase"/>
    <property type="match status" value="1"/>
</dbReference>
<dbReference type="SUPFAM" id="SSF53155">
    <property type="entry name" value="Methylated DNA-protein cysteine methyltransferase domain"/>
    <property type="match status" value="1"/>
</dbReference>
<dbReference type="Pfam" id="PF12833">
    <property type="entry name" value="HTH_18"/>
    <property type="match status" value="1"/>
</dbReference>
<keyword evidence="9" id="KW-0804">Transcription</keyword>
<dbReference type="SMART" id="SM00342">
    <property type="entry name" value="HTH_ARAC"/>
    <property type="match status" value="1"/>
</dbReference>
<evidence type="ECO:0000256" key="5">
    <source>
        <dbReference type="ARBA" id="ARBA00022679"/>
    </source>
</evidence>
<proteinExistence type="inferred from homology"/>
<feature type="binding site" evidence="14">
    <location>
        <position position="43"/>
    </location>
    <ligand>
        <name>DNA</name>
        <dbReference type="ChEBI" id="CHEBI:16991"/>
    </ligand>
</feature>
<comment type="similarity">
    <text evidence="2 12">Belongs to the MGMT family.</text>
</comment>
<evidence type="ECO:0000256" key="2">
    <source>
        <dbReference type="ARBA" id="ARBA00008711"/>
    </source>
</evidence>
<dbReference type="EC" id="2.1.1.63" evidence="12"/>
<dbReference type="PROSITE" id="PS00374">
    <property type="entry name" value="MGMT"/>
    <property type="match status" value="1"/>
</dbReference>
<dbReference type="InterPro" id="IPR036631">
    <property type="entry name" value="MGMT_N_sf"/>
</dbReference>
<evidence type="ECO:0000313" key="18">
    <source>
        <dbReference type="Proteomes" id="UP000231484"/>
    </source>
</evidence>
<keyword evidence="10 12" id="KW-0234">DNA repair</keyword>
<feature type="active site" description="Nucleophile; methyl group acceptor from methylphosphotriester" evidence="13">
    <location>
        <position position="38"/>
    </location>
</feature>
<dbReference type="Pfam" id="PF02870">
    <property type="entry name" value="Methyltransf_1N"/>
    <property type="match status" value="1"/>
</dbReference>
<keyword evidence="8" id="KW-0010">Activator</keyword>
<dbReference type="PIRSF" id="PIRSF000409">
    <property type="entry name" value="Ada"/>
    <property type="match status" value="1"/>
</dbReference>
<keyword evidence="6 12" id="KW-0227">DNA damage</keyword>
<comment type="miscellaneous">
    <text evidence="12">This enzyme catalyzes only one turnover and therefore is not strictly catalytic. According to one definition, an enzyme is a biocatalyst that acts repeatedly and over many reaction cycles.</text>
</comment>
<evidence type="ECO:0000256" key="14">
    <source>
        <dbReference type="PIRSR" id="PIRSR000409-2"/>
    </source>
</evidence>
<feature type="binding site" evidence="14">
    <location>
        <position position="34"/>
    </location>
    <ligand>
        <name>DNA</name>
        <dbReference type="ChEBI" id="CHEBI:16991"/>
    </ligand>
</feature>
<evidence type="ECO:0000313" key="17">
    <source>
        <dbReference type="EMBL" id="PIT50460.1"/>
    </source>
</evidence>
<dbReference type="PANTHER" id="PTHR10815">
    <property type="entry name" value="METHYLATED-DNA--PROTEIN-CYSTEINE METHYLTRANSFERASE"/>
    <property type="match status" value="1"/>
</dbReference>
<dbReference type="PROSITE" id="PS01124">
    <property type="entry name" value="HTH_ARAC_FAMILY_2"/>
    <property type="match status" value="1"/>
</dbReference>
<dbReference type="GO" id="GO:0008270">
    <property type="term" value="F:zinc ion binding"/>
    <property type="evidence" value="ECO:0007669"/>
    <property type="project" value="InterPro"/>
</dbReference>
<gene>
    <name evidence="17" type="ORF">BHC48_06940</name>
</gene>
<dbReference type="Gene3D" id="1.10.10.10">
    <property type="entry name" value="Winged helix-like DNA-binding domain superfamily/Winged helix DNA-binding domain"/>
    <property type="match status" value="1"/>
</dbReference>
<keyword evidence="14" id="KW-0862">Zinc</keyword>
<accession>A0A2N9XQ55</accession>
<dbReference type="GO" id="GO:0006307">
    <property type="term" value="P:DNA alkylation repair"/>
    <property type="evidence" value="ECO:0007669"/>
    <property type="project" value="UniProtKB-UniRule"/>
</dbReference>
<feature type="binding site" evidence="15">
    <location>
        <position position="38"/>
    </location>
    <ligand>
        <name>Zn(2+)</name>
        <dbReference type="ChEBI" id="CHEBI:29105"/>
    </ligand>
</feature>
<dbReference type="GO" id="GO:0003908">
    <property type="term" value="F:methylated-DNA-[protein]-cysteine S-methyltransferase activity"/>
    <property type="evidence" value="ECO:0007669"/>
    <property type="project" value="UniProtKB-UniRule"/>
</dbReference>
<dbReference type="PANTHER" id="PTHR10815:SF5">
    <property type="entry name" value="METHYLATED-DNA--PROTEIN-CYSTEINE METHYLTRANSFERASE"/>
    <property type="match status" value="1"/>
</dbReference>
<dbReference type="GO" id="GO:0005737">
    <property type="term" value="C:cytoplasm"/>
    <property type="evidence" value="ECO:0007669"/>
    <property type="project" value="UniProtKB-SubCell"/>
</dbReference>
<evidence type="ECO:0000256" key="13">
    <source>
        <dbReference type="PIRSR" id="PIRSR000409-1"/>
    </source>
</evidence>
<dbReference type="HAMAP" id="MF_00772">
    <property type="entry name" value="OGT"/>
    <property type="match status" value="1"/>
</dbReference>
<dbReference type="SUPFAM" id="SSF46767">
    <property type="entry name" value="Methylated DNA-protein cysteine methyltransferase, C-terminal domain"/>
    <property type="match status" value="1"/>
</dbReference>